<evidence type="ECO:0000313" key="2">
    <source>
        <dbReference type="Proteomes" id="UP000318437"/>
    </source>
</evidence>
<organism evidence="1 2">
    <name type="scientific">Bythopirellula polymerisocia</name>
    <dbReference type="NCBI Taxonomy" id="2528003"/>
    <lineage>
        <taxon>Bacteria</taxon>
        <taxon>Pseudomonadati</taxon>
        <taxon>Planctomycetota</taxon>
        <taxon>Planctomycetia</taxon>
        <taxon>Pirellulales</taxon>
        <taxon>Lacipirellulaceae</taxon>
        <taxon>Bythopirellula</taxon>
    </lineage>
</organism>
<evidence type="ECO:0000313" key="1">
    <source>
        <dbReference type="EMBL" id="TWU21320.1"/>
    </source>
</evidence>
<dbReference type="EMBL" id="SJPS01000011">
    <property type="protein sequence ID" value="TWU21320.1"/>
    <property type="molecule type" value="Genomic_DNA"/>
</dbReference>
<proteinExistence type="predicted"/>
<reference evidence="1 2" key="1">
    <citation type="submission" date="2019-02" db="EMBL/GenBank/DDBJ databases">
        <title>Deep-cultivation of Planctomycetes and their phenomic and genomic characterization uncovers novel biology.</title>
        <authorList>
            <person name="Wiegand S."/>
            <person name="Jogler M."/>
            <person name="Boedeker C."/>
            <person name="Pinto D."/>
            <person name="Vollmers J."/>
            <person name="Rivas-Marin E."/>
            <person name="Kohn T."/>
            <person name="Peeters S.H."/>
            <person name="Heuer A."/>
            <person name="Rast P."/>
            <person name="Oberbeckmann S."/>
            <person name="Bunk B."/>
            <person name="Jeske O."/>
            <person name="Meyerdierks A."/>
            <person name="Storesund J.E."/>
            <person name="Kallscheuer N."/>
            <person name="Luecker S."/>
            <person name="Lage O.M."/>
            <person name="Pohl T."/>
            <person name="Merkel B.J."/>
            <person name="Hornburger P."/>
            <person name="Mueller R.-W."/>
            <person name="Bruemmer F."/>
            <person name="Labrenz M."/>
            <person name="Spormann A.M."/>
            <person name="Op Den Camp H."/>
            <person name="Overmann J."/>
            <person name="Amann R."/>
            <person name="Jetten M.S.M."/>
            <person name="Mascher T."/>
            <person name="Medema M.H."/>
            <person name="Devos D.P."/>
            <person name="Kaster A.-K."/>
            <person name="Ovreas L."/>
            <person name="Rohde M."/>
            <person name="Galperin M.Y."/>
            <person name="Jogler C."/>
        </authorList>
    </citation>
    <scope>NUCLEOTIDE SEQUENCE [LARGE SCALE GENOMIC DNA]</scope>
    <source>
        <strain evidence="1 2">Pla144</strain>
    </source>
</reference>
<comment type="caution">
    <text evidence="1">The sequence shown here is derived from an EMBL/GenBank/DDBJ whole genome shotgun (WGS) entry which is preliminary data.</text>
</comment>
<name>A0A5C6C9Q0_9BACT</name>
<gene>
    <name evidence="1" type="ORF">Pla144_47300</name>
</gene>
<dbReference type="Proteomes" id="UP000318437">
    <property type="component" value="Unassembled WGS sequence"/>
</dbReference>
<sequence length="60" mass="7232">MNTPWHASVFQRLRDGICFVLWLSLALNCGTAAVYSVMFTYRWFQHAWEWACDNWFNSPW</sequence>
<protein>
    <submittedName>
        <fullName evidence="1">Uncharacterized protein</fullName>
    </submittedName>
</protein>
<accession>A0A5C6C9Q0</accession>
<dbReference type="AlphaFoldDB" id="A0A5C6C9Q0"/>
<keyword evidence="2" id="KW-1185">Reference proteome</keyword>